<organism evidence="5 6">
    <name type="scientific">Thermobacillus xylanilyticus</name>
    <dbReference type="NCBI Taxonomy" id="76633"/>
    <lineage>
        <taxon>Bacteria</taxon>
        <taxon>Bacillati</taxon>
        <taxon>Bacillota</taxon>
        <taxon>Bacilli</taxon>
        <taxon>Bacillales</taxon>
        <taxon>Paenibacillaceae</taxon>
        <taxon>Thermobacillus</taxon>
    </lineage>
</organism>
<dbReference type="SMART" id="SM00354">
    <property type="entry name" value="HTH_LACI"/>
    <property type="match status" value="1"/>
</dbReference>
<proteinExistence type="predicted"/>
<evidence type="ECO:0000256" key="1">
    <source>
        <dbReference type="ARBA" id="ARBA00023015"/>
    </source>
</evidence>
<keyword evidence="2" id="KW-0238">DNA-binding</keyword>
<dbReference type="InterPro" id="IPR000843">
    <property type="entry name" value="HTH_LacI"/>
</dbReference>
<keyword evidence="3" id="KW-0804">Transcription</keyword>
<dbReference type="CDD" id="cd01392">
    <property type="entry name" value="HTH_LacI"/>
    <property type="match status" value="1"/>
</dbReference>
<evidence type="ECO:0000313" key="5">
    <source>
        <dbReference type="EMBL" id="CAG5087331.1"/>
    </source>
</evidence>
<dbReference type="PANTHER" id="PTHR30146">
    <property type="entry name" value="LACI-RELATED TRANSCRIPTIONAL REPRESSOR"/>
    <property type="match status" value="1"/>
</dbReference>
<dbReference type="SUPFAM" id="SSF53822">
    <property type="entry name" value="Periplasmic binding protein-like I"/>
    <property type="match status" value="1"/>
</dbReference>
<dbReference type="Pfam" id="PF00356">
    <property type="entry name" value="LacI"/>
    <property type="match status" value="1"/>
</dbReference>
<dbReference type="Gene3D" id="1.10.260.40">
    <property type="entry name" value="lambda repressor-like DNA-binding domains"/>
    <property type="match status" value="1"/>
</dbReference>
<dbReference type="CDD" id="cd06267">
    <property type="entry name" value="PBP1_LacI_sugar_binding-like"/>
    <property type="match status" value="1"/>
</dbReference>
<evidence type="ECO:0000259" key="4">
    <source>
        <dbReference type="PROSITE" id="PS50932"/>
    </source>
</evidence>
<dbReference type="InterPro" id="IPR028082">
    <property type="entry name" value="Peripla_BP_I"/>
</dbReference>
<dbReference type="RefSeq" id="WP_213484624.1">
    <property type="nucleotide sequence ID" value="NZ_CAJRAY010000049.1"/>
</dbReference>
<sequence>MASRRNEINSIEIARLAGVSRSTVSRVVNNYPNVPPETREKVMRIIEEYNYFPNMSAQVLAGKKTRTIGLFLVDAGHVAGDILANMLISSVIENASGCGYYVLTHILRSTADGDAVRRVKEIFYQRRIDGGIFIGAPNEEPLIESLIAEGFAVGIVDQHLPGKSDPNRLVVNFDNATGMDLAVGYLAELNHRNIGIINGAMNRFSGPDKYESFLRAMERRGLAVNPDWVLPGDFHESAGYEAISRLLASGKPLPTAIIAANDSVAFGAMKALKAHGLRVPDDLSIIGFDDHVLSAMQHPALTTVRVDFDLLMKQLTDGLIRYIETGAAFTEPYVAPSELIIRDSCRSL</sequence>
<evidence type="ECO:0000256" key="2">
    <source>
        <dbReference type="ARBA" id="ARBA00023125"/>
    </source>
</evidence>
<dbReference type="InterPro" id="IPR046335">
    <property type="entry name" value="LacI/GalR-like_sensor"/>
</dbReference>
<protein>
    <submittedName>
        <fullName evidence="5">Transcriptional regulator</fullName>
    </submittedName>
</protein>
<dbReference type="InterPro" id="IPR010982">
    <property type="entry name" value="Lambda_DNA-bd_dom_sf"/>
</dbReference>
<dbReference type="PANTHER" id="PTHR30146:SF109">
    <property type="entry name" value="HTH-TYPE TRANSCRIPTIONAL REGULATOR GALS"/>
    <property type="match status" value="1"/>
</dbReference>
<dbReference type="SUPFAM" id="SSF47413">
    <property type="entry name" value="lambda repressor-like DNA-binding domains"/>
    <property type="match status" value="1"/>
</dbReference>
<dbReference type="EMBL" id="CAJRAY010000049">
    <property type="protein sequence ID" value="CAG5087331.1"/>
    <property type="molecule type" value="Genomic_DNA"/>
</dbReference>
<dbReference type="Pfam" id="PF13377">
    <property type="entry name" value="Peripla_BP_3"/>
    <property type="match status" value="1"/>
</dbReference>
<dbReference type="Gene3D" id="3.40.50.2300">
    <property type="match status" value="2"/>
</dbReference>
<gene>
    <name evidence="5" type="primary">txxe 1726-PurR3</name>
    <name evidence="5" type="ORF">TXXE_10755</name>
</gene>
<accession>A0ABM8V4Q3</accession>
<dbReference type="Proteomes" id="UP000681526">
    <property type="component" value="Unassembled WGS sequence"/>
</dbReference>
<keyword evidence="6" id="KW-1185">Reference proteome</keyword>
<name>A0ABM8V4Q3_THEXY</name>
<keyword evidence="1" id="KW-0805">Transcription regulation</keyword>
<dbReference type="PROSITE" id="PS50932">
    <property type="entry name" value="HTH_LACI_2"/>
    <property type="match status" value="1"/>
</dbReference>
<comment type="caution">
    <text evidence="5">The sequence shown here is derived from an EMBL/GenBank/DDBJ whole genome shotgun (WGS) entry which is preliminary data.</text>
</comment>
<feature type="domain" description="HTH lacI-type" evidence="4">
    <location>
        <begin position="8"/>
        <end position="62"/>
    </location>
</feature>
<reference evidence="5 6" key="1">
    <citation type="submission" date="2021-04" db="EMBL/GenBank/DDBJ databases">
        <authorList>
            <person name="Rakotoarivonina H."/>
        </authorList>
    </citation>
    <scope>NUCLEOTIDE SEQUENCE [LARGE SCALE GENOMIC DNA]</scope>
    <source>
        <strain evidence="5 6">XE</strain>
    </source>
</reference>
<evidence type="ECO:0000256" key="3">
    <source>
        <dbReference type="ARBA" id="ARBA00023163"/>
    </source>
</evidence>
<evidence type="ECO:0000313" key="6">
    <source>
        <dbReference type="Proteomes" id="UP000681526"/>
    </source>
</evidence>